<evidence type="ECO:0000313" key="7">
    <source>
        <dbReference type="Proteomes" id="UP000190328"/>
    </source>
</evidence>
<dbReference type="PROSITE" id="PS51071">
    <property type="entry name" value="HTH_RPIR"/>
    <property type="match status" value="1"/>
</dbReference>
<proteinExistence type="predicted"/>
<sequence length="241" mass="27480">MFDEEKVNSLNELELEVYRYIIGNYEDITSLTIRELAQKIHVSTSTIVRFATKMGFQGYSELKYHLKKKIKESSDIENYYENMNEVELFLRKLATKEYQEKIQPVIEMIQKAKMTVFSGMGTSGALANYGARYFSNLGIVSFSITDPYHPIYQGDYPDILFIILSVSGETIQMIHQVEEIKRGGAKVLAITNNEHSTIARLADKNLSYYVKDEMLSSLSVQLTTQLPVIALIEVLAHKAQP</sequence>
<evidence type="ECO:0000259" key="5">
    <source>
        <dbReference type="PROSITE" id="PS51464"/>
    </source>
</evidence>
<dbReference type="CDD" id="cd05013">
    <property type="entry name" value="SIS_RpiR"/>
    <property type="match status" value="1"/>
</dbReference>
<feature type="domain" description="HTH rpiR-type" evidence="4">
    <location>
        <begin position="1"/>
        <end position="73"/>
    </location>
</feature>
<name>A0A1T4N7L3_9ENTE</name>
<dbReference type="Proteomes" id="UP000190328">
    <property type="component" value="Unassembled WGS sequence"/>
</dbReference>
<dbReference type="Pfam" id="PF01418">
    <property type="entry name" value="HTH_6"/>
    <property type="match status" value="1"/>
</dbReference>
<dbReference type="InterPro" id="IPR001347">
    <property type="entry name" value="SIS_dom"/>
</dbReference>
<dbReference type="InterPro" id="IPR000281">
    <property type="entry name" value="HTH_RpiR"/>
</dbReference>
<dbReference type="Pfam" id="PF01380">
    <property type="entry name" value="SIS"/>
    <property type="match status" value="1"/>
</dbReference>
<dbReference type="SUPFAM" id="SSF46689">
    <property type="entry name" value="Homeodomain-like"/>
    <property type="match status" value="1"/>
</dbReference>
<keyword evidence="1" id="KW-0805">Transcription regulation</keyword>
<dbReference type="GO" id="GO:0097367">
    <property type="term" value="F:carbohydrate derivative binding"/>
    <property type="evidence" value="ECO:0007669"/>
    <property type="project" value="InterPro"/>
</dbReference>
<dbReference type="InterPro" id="IPR036388">
    <property type="entry name" value="WH-like_DNA-bd_sf"/>
</dbReference>
<dbReference type="InterPro" id="IPR046348">
    <property type="entry name" value="SIS_dom_sf"/>
</dbReference>
<organism evidence="6 7">
    <name type="scientific">Pilibacter termitis</name>
    <dbReference type="NCBI Taxonomy" id="263852"/>
    <lineage>
        <taxon>Bacteria</taxon>
        <taxon>Bacillati</taxon>
        <taxon>Bacillota</taxon>
        <taxon>Bacilli</taxon>
        <taxon>Lactobacillales</taxon>
        <taxon>Enterococcaceae</taxon>
        <taxon>Pilibacter</taxon>
    </lineage>
</organism>
<evidence type="ECO:0000259" key="4">
    <source>
        <dbReference type="PROSITE" id="PS51071"/>
    </source>
</evidence>
<evidence type="ECO:0000256" key="3">
    <source>
        <dbReference type="ARBA" id="ARBA00023163"/>
    </source>
</evidence>
<keyword evidence="2" id="KW-0238">DNA-binding</keyword>
<dbReference type="Gene3D" id="3.40.50.10490">
    <property type="entry name" value="Glucose-6-phosphate isomerase like protein, domain 1"/>
    <property type="match status" value="1"/>
</dbReference>
<dbReference type="SUPFAM" id="SSF53697">
    <property type="entry name" value="SIS domain"/>
    <property type="match status" value="1"/>
</dbReference>
<feature type="domain" description="SIS" evidence="5">
    <location>
        <begin position="105"/>
        <end position="241"/>
    </location>
</feature>
<dbReference type="PANTHER" id="PTHR30514:SF1">
    <property type="entry name" value="HTH-TYPE TRANSCRIPTIONAL REGULATOR HEXR-RELATED"/>
    <property type="match status" value="1"/>
</dbReference>
<protein>
    <submittedName>
        <fullName evidence="6">Transcriptional regulator, RpiR family</fullName>
    </submittedName>
</protein>
<keyword evidence="7" id="KW-1185">Reference proteome</keyword>
<dbReference type="RefSeq" id="WP_078807295.1">
    <property type="nucleotide sequence ID" value="NZ_FUXI01000013.1"/>
</dbReference>
<gene>
    <name evidence="6" type="ORF">SAMN02745116_01335</name>
</gene>
<dbReference type="PANTHER" id="PTHR30514">
    <property type="entry name" value="GLUCOKINASE"/>
    <property type="match status" value="1"/>
</dbReference>
<keyword evidence="3" id="KW-0804">Transcription</keyword>
<evidence type="ECO:0000256" key="2">
    <source>
        <dbReference type="ARBA" id="ARBA00023125"/>
    </source>
</evidence>
<dbReference type="EMBL" id="FUXI01000013">
    <property type="protein sequence ID" value="SJZ75224.1"/>
    <property type="molecule type" value="Genomic_DNA"/>
</dbReference>
<dbReference type="GO" id="GO:0003677">
    <property type="term" value="F:DNA binding"/>
    <property type="evidence" value="ECO:0007669"/>
    <property type="project" value="UniProtKB-KW"/>
</dbReference>
<dbReference type="InterPro" id="IPR009057">
    <property type="entry name" value="Homeodomain-like_sf"/>
</dbReference>
<reference evidence="6 7" key="1">
    <citation type="submission" date="2017-02" db="EMBL/GenBank/DDBJ databases">
        <authorList>
            <person name="Peterson S.W."/>
        </authorList>
    </citation>
    <scope>NUCLEOTIDE SEQUENCE [LARGE SCALE GENOMIC DNA]</scope>
    <source>
        <strain evidence="6 7">ATCC BAA-1030</strain>
    </source>
</reference>
<evidence type="ECO:0000256" key="1">
    <source>
        <dbReference type="ARBA" id="ARBA00023015"/>
    </source>
</evidence>
<accession>A0A1T4N7L3</accession>
<dbReference type="InterPro" id="IPR035472">
    <property type="entry name" value="RpiR-like_SIS"/>
</dbReference>
<dbReference type="STRING" id="263852.SAMN02745116_01335"/>
<dbReference type="InterPro" id="IPR047640">
    <property type="entry name" value="RpiR-like"/>
</dbReference>
<dbReference type="PROSITE" id="PS51464">
    <property type="entry name" value="SIS"/>
    <property type="match status" value="1"/>
</dbReference>
<dbReference type="AlphaFoldDB" id="A0A1T4N7L3"/>
<dbReference type="GO" id="GO:0003700">
    <property type="term" value="F:DNA-binding transcription factor activity"/>
    <property type="evidence" value="ECO:0007669"/>
    <property type="project" value="InterPro"/>
</dbReference>
<evidence type="ECO:0000313" key="6">
    <source>
        <dbReference type="EMBL" id="SJZ75224.1"/>
    </source>
</evidence>
<dbReference type="Gene3D" id="1.10.10.10">
    <property type="entry name" value="Winged helix-like DNA-binding domain superfamily/Winged helix DNA-binding domain"/>
    <property type="match status" value="1"/>
</dbReference>
<dbReference type="OrthoDB" id="1648815at2"/>
<dbReference type="GO" id="GO:1901135">
    <property type="term" value="P:carbohydrate derivative metabolic process"/>
    <property type="evidence" value="ECO:0007669"/>
    <property type="project" value="InterPro"/>
</dbReference>